<proteinExistence type="predicted"/>
<dbReference type="Proteomes" id="UP000789901">
    <property type="component" value="Unassembled WGS sequence"/>
</dbReference>
<dbReference type="EMBL" id="CAJVQB010004311">
    <property type="protein sequence ID" value="CAG8632369.1"/>
    <property type="molecule type" value="Genomic_DNA"/>
</dbReference>
<evidence type="ECO:0000313" key="3">
    <source>
        <dbReference type="Proteomes" id="UP000789901"/>
    </source>
</evidence>
<accession>A0ABN7UPR6</accession>
<name>A0ABN7UPR6_GIGMA</name>
<feature type="compositionally biased region" description="Polar residues" evidence="1">
    <location>
        <begin position="33"/>
        <end position="43"/>
    </location>
</feature>
<evidence type="ECO:0000256" key="1">
    <source>
        <dbReference type="SAM" id="MobiDB-lite"/>
    </source>
</evidence>
<feature type="compositionally biased region" description="Low complexity" evidence="1">
    <location>
        <begin position="44"/>
        <end position="59"/>
    </location>
</feature>
<comment type="caution">
    <text evidence="2">The sequence shown here is derived from an EMBL/GenBank/DDBJ whole genome shotgun (WGS) entry which is preliminary data.</text>
</comment>
<protein>
    <submittedName>
        <fullName evidence="2">43871_t:CDS:1</fullName>
    </submittedName>
</protein>
<sequence>MLSNSNIPFPTPEPPKEEIPLEEDFNNLHPDNIDTTQERSYTIPSFSPNSTSSTNLSTF</sequence>
<feature type="region of interest" description="Disordered" evidence="1">
    <location>
        <begin position="1"/>
        <end position="59"/>
    </location>
</feature>
<organism evidence="2 3">
    <name type="scientific">Gigaspora margarita</name>
    <dbReference type="NCBI Taxonomy" id="4874"/>
    <lineage>
        <taxon>Eukaryota</taxon>
        <taxon>Fungi</taxon>
        <taxon>Fungi incertae sedis</taxon>
        <taxon>Mucoromycota</taxon>
        <taxon>Glomeromycotina</taxon>
        <taxon>Glomeromycetes</taxon>
        <taxon>Diversisporales</taxon>
        <taxon>Gigasporaceae</taxon>
        <taxon>Gigaspora</taxon>
    </lineage>
</organism>
<reference evidence="2 3" key="1">
    <citation type="submission" date="2021-06" db="EMBL/GenBank/DDBJ databases">
        <authorList>
            <person name="Kallberg Y."/>
            <person name="Tangrot J."/>
            <person name="Rosling A."/>
        </authorList>
    </citation>
    <scope>NUCLEOTIDE SEQUENCE [LARGE SCALE GENOMIC DNA]</scope>
    <source>
        <strain evidence="2 3">120-4 pot B 10/14</strain>
    </source>
</reference>
<evidence type="ECO:0000313" key="2">
    <source>
        <dbReference type="EMBL" id="CAG8632369.1"/>
    </source>
</evidence>
<keyword evidence="3" id="KW-1185">Reference proteome</keyword>
<gene>
    <name evidence="2" type="ORF">GMARGA_LOCUS8402</name>
</gene>